<organism evidence="2">
    <name type="scientific">Cyprideis torosa</name>
    <dbReference type="NCBI Taxonomy" id="163714"/>
    <lineage>
        <taxon>Eukaryota</taxon>
        <taxon>Metazoa</taxon>
        <taxon>Ecdysozoa</taxon>
        <taxon>Arthropoda</taxon>
        <taxon>Crustacea</taxon>
        <taxon>Oligostraca</taxon>
        <taxon>Ostracoda</taxon>
        <taxon>Podocopa</taxon>
        <taxon>Podocopida</taxon>
        <taxon>Cytherocopina</taxon>
        <taxon>Cytheroidea</taxon>
        <taxon>Cytherideidae</taxon>
        <taxon>Cyprideis</taxon>
    </lineage>
</organism>
<dbReference type="AlphaFoldDB" id="A0A7R8ZNE5"/>
<accession>A0A7R8ZNE5</accession>
<sequence>MFTNPWFGGLAAQAGGAVRALPRALPEKLKPGYTAHVREDGRIYYCKTFVCYCPVPKLIIISREGEKPESSASACDQETRRQNLKELQKRKQLT</sequence>
<feature type="region of interest" description="Disordered" evidence="1">
    <location>
        <begin position="65"/>
        <end position="94"/>
    </location>
</feature>
<feature type="compositionally biased region" description="Basic and acidic residues" evidence="1">
    <location>
        <begin position="77"/>
        <end position="94"/>
    </location>
</feature>
<reference evidence="2" key="1">
    <citation type="submission" date="2020-11" db="EMBL/GenBank/DDBJ databases">
        <authorList>
            <person name="Tran Van P."/>
        </authorList>
    </citation>
    <scope>NUCLEOTIDE SEQUENCE</scope>
</reference>
<gene>
    <name evidence="2" type="ORF">CTOB1V02_LOCUS4341</name>
</gene>
<proteinExistence type="predicted"/>
<protein>
    <submittedName>
        <fullName evidence="2">Uncharacterized protein</fullName>
    </submittedName>
</protein>
<name>A0A7R8ZNE5_9CRUS</name>
<dbReference type="EMBL" id="OB660825">
    <property type="protein sequence ID" value="CAD7226423.1"/>
    <property type="molecule type" value="Genomic_DNA"/>
</dbReference>
<evidence type="ECO:0000313" key="2">
    <source>
        <dbReference type="EMBL" id="CAD7226423.1"/>
    </source>
</evidence>
<evidence type="ECO:0000256" key="1">
    <source>
        <dbReference type="SAM" id="MobiDB-lite"/>
    </source>
</evidence>
<dbReference type="OrthoDB" id="8190865at2759"/>